<dbReference type="Proteomes" id="UP001501444">
    <property type="component" value="Unassembled WGS sequence"/>
</dbReference>
<sequence>MPEAPFHVTAKLLFENEIDHGQCGRCTASASWSVGALRVGVLFGLSAQVTVDAWKQPAQFLVEGGLVGCADMER</sequence>
<reference evidence="1 2" key="1">
    <citation type="journal article" date="2019" name="Int. J. Syst. Evol. Microbiol.">
        <title>The Global Catalogue of Microorganisms (GCM) 10K type strain sequencing project: providing services to taxonomists for standard genome sequencing and annotation.</title>
        <authorList>
            <consortium name="The Broad Institute Genomics Platform"/>
            <consortium name="The Broad Institute Genome Sequencing Center for Infectious Disease"/>
            <person name="Wu L."/>
            <person name="Ma J."/>
        </authorList>
    </citation>
    <scope>NUCLEOTIDE SEQUENCE [LARGE SCALE GENOMIC DNA]</scope>
    <source>
        <strain evidence="1 2">JCM 3272</strain>
    </source>
</reference>
<protein>
    <submittedName>
        <fullName evidence="1">Uncharacterized protein</fullName>
    </submittedName>
</protein>
<evidence type="ECO:0000313" key="1">
    <source>
        <dbReference type="EMBL" id="GAA2372828.1"/>
    </source>
</evidence>
<keyword evidence="2" id="KW-1185">Reference proteome</keyword>
<dbReference type="EMBL" id="BAAARV010000074">
    <property type="protein sequence ID" value="GAA2372828.1"/>
    <property type="molecule type" value="Genomic_DNA"/>
</dbReference>
<name>A0ABN3H919_9ACTN</name>
<accession>A0ABN3H919</accession>
<evidence type="ECO:0000313" key="2">
    <source>
        <dbReference type="Proteomes" id="UP001501444"/>
    </source>
</evidence>
<gene>
    <name evidence="1" type="ORF">GCM10010170_075230</name>
</gene>
<organism evidence="1 2">
    <name type="scientific">Dactylosporangium salmoneum</name>
    <dbReference type="NCBI Taxonomy" id="53361"/>
    <lineage>
        <taxon>Bacteria</taxon>
        <taxon>Bacillati</taxon>
        <taxon>Actinomycetota</taxon>
        <taxon>Actinomycetes</taxon>
        <taxon>Micromonosporales</taxon>
        <taxon>Micromonosporaceae</taxon>
        <taxon>Dactylosporangium</taxon>
    </lineage>
</organism>
<comment type="caution">
    <text evidence="1">The sequence shown here is derived from an EMBL/GenBank/DDBJ whole genome shotgun (WGS) entry which is preliminary data.</text>
</comment>
<proteinExistence type="predicted"/>